<dbReference type="EMBL" id="DYVE01000019">
    <property type="protein sequence ID" value="HJG27152.1"/>
    <property type="molecule type" value="Genomic_DNA"/>
</dbReference>
<dbReference type="SMART" id="SM00382">
    <property type="entry name" value="AAA"/>
    <property type="match status" value="1"/>
</dbReference>
<evidence type="ECO:0000256" key="3">
    <source>
        <dbReference type="ARBA" id="ARBA00022840"/>
    </source>
</evidence>
<dbReference type="PANTHER" id="PTHR42939">
    <property type="entry name" value="ABC TRANSPORTER ATP-BINDING PROTEIN ALBC-RELATED"/>
    <property type="match status" value="1"/>
</dbReference>
<reference evidence="5" key="1">
    <citation type="journal article" date="2021" name="PeerJ">
        <title>Extensive microbial diversity within the chicken gut microbiome revealed by metagenomics and culture.</title>
        <authorList>
            <person name="Gilroy R."/>
            <person name="Ravi A."/>
            <person name="Getino M."/>
            <person name="Pursley I."/>
            <person name="Horton D.L."/>
            <person name="Alikhan N.F."/>
            <person name="Baker D."/>
            <person name="Gharbi K."/>
            <person name="Hall N."/>
            <person name="Watson M."/>
            <person name="Adriaenssens E.M."/>
            <person name="Foster-Nyarko E."/>
            <person name="Jarju S."/>
            <person name="Secka A."/>
            <person name="Antonio M."/>
            <person name="Oren A."/>
            <person name="Chaudhuri R.R."/>
            <person name="La Ragione R."/>
            <person name="Hildebrand F."/>
            <person name="Pallen M.J."/>
        </authorList>
    </citation>
    <scope>NUCLEOTIDE SEQUENCE</scope>
    <source>
        <strain evidence="5">ChiBcec21-2208</strain>
    </source>
</reference>
<dbReference type="InterPro" id="IPR027417">
    <property type="entry name" value="P-loop_NTPase"/>
</dbReference>
<sequence length="286" mass="31374">MTNNAAVLRSVEKRYKDFTLGPIDLTIPTGTIVGLVGENGAGKTTTLKLLCGVNPADAGEITLLGSHPTDPAIRARLGVVFEDAYFYSGLNAEQIGKSMAGIFGDRWNAGQFADYLQRFGLDAKKKVSEYSRGMRMKLSLATALAHNPDLLVLDEATAGLDPVVRSEMLDLFLEFIQDEDHSILMSSHITSDLEQVADSIAYLHHGKLLFHEEKDALLQEYGLLRCSRSQLEKLPIGTVVHTREGTFGCESLVKGRAEVQRLLPEAVCDPATIDDIMRFYSGRDAQ</sequence>
<dbReference type="InterPro" id="IPR003593">
    <property type="entry name" value="AAA+_ATPase"/>
</dbReference>
<dbReference type="GO" id="GO:0016887">
    <property type="term" value="F:ATP hydrolysis activity"/>
    <property type="evidence" value="ECO:0007669"/>
    <property type="project" value="InterPro"/>
</dbReference>
<dbReference type="Pfam" id="PF00005">
    <property type="entry name" value="ABC_tran"/>
    <property type="match status" value="1"/>
</dbReference>
<evidence type="ECO:0000313" key="6">
    <source>
        <dbReference type="Proteomes" id="UP000782880"/>
    </source>
</evidence>
<keyword evidence="2" id="KW-0547">Nucleotide-binding</keyword>
<proteinExistence type="predicted"/>
<evidence type="ECO:0000313" key="5">
    <source>
        <dbReference type="EMBL" id="HJG27152.1"/>
    </source>
</evidence>
<name>A0A921II07_9FIRM</name>
<dbReference type="CDD" id="cd03230">
    <property type="entry name" value="ABC_DR_subfamily_A"/>
    <property type="match status" value="1"/>
</dbReference>
<keyword evidence="3 5" id="KW-0067">ATP-binding</keyword>
<reference evidence="5" key="2">
    <citation type="submission" date="2021-09" db="EMBL/GenBank/DDBJ databases">
        <authorList>
            <person name="Gilroy R."/>
        </authorList>
    </citation>
    <scope>NUCLEOTIDE SEQUENCE</scope>
    <source>
        <strain evidence="5">ChiBcec21-2208</strain>
    </source>
</reference>
<dbReference type="InterPro" id="IPR051782">
    <property type="entry name" value="ABC_Transporter_VariousFunc"/>
</dbReference>
<dbReference type="SUPFAM" id="SSF52540">
    <property type="entry name" value="P-loop containing nucleoside triphosphate hydrolases"/>
    <property type="match status" value="1"/>
</dbReference>
<accession>A0A921II07</accession>
<dbReference type="PANTHER" id="PTHR42939:SF3">
    <property type="entry name" value="ABC TRANSPORTER ATP-BINDING COMPONENT"/>
    <property type="match status" value="1"/>
</dbReference>
<keyword evidence="1" id="KW-0813">Transport</keyword>
<feature type="domain" description="ABC transporter" evidence="4">
    <location>
        <begin position="2"/>
        <end position="230"/>
    </location>
</feature>
<gene>
    <name evidence="5" type="ORF">K8V20_00675</name>
</gene>
<dbReference type="Proteomes" id="UP000782880">
    <property type="component" value="Unassembled WGS sequence"/>
</dbReference>
<organism evidence="5 6">
    <name type="scientific">Subdoligranulum variabile</name>
    <dbReference type="NCBI Taxonomy" id="214851"/>
    <lineage>
        <taxon>Bacteria</taxon>
        <taxon>Bacillati</taxon>
        <taxon>Bacillota</taxon>
        <taxon>Clostridia</taxon>
        <taxon>Eubacteriales</taxon>
        <taxon>Oscillospiraceae</taxon>
        <taxon>Subdoligranulum</taxon>
    </lineage>
</organism>
<dbReference type="GO" id="GO:0005524">
    <property type="term" value="F:ATP binding"/>
    <property type="evidence" value="ECO:0007669"/>
    <property type="project" value="UniProtKB-KW"/>
</dbReference>
<dbReference type="AlphaFoldDB" id="A0A921II07"/>
<comment type="caution">
    <text evidence="5">The sequence shown here is derived from an EMBL/GenBank/DDBJ whole genome shotgun (WGS) entry which is preliminary data.</text>
</comment>
<dbReference type="InterPro" id="IPR003439">
    <property type="entry name" value="ABC_transporter-like_ATP-bd"/>
</dbReference>
<evidence type="ECO:0000256" key="2">
    <source>
        <dbReference type="ARBA" id="ARBA00022741"/>
    </source>
</evidence>
<dbReference type="PROSITE" id="PS50893">
    <property type="entry name" value="ABC_TRANSPORTER_2"/>
    <property type="match status" value="1"/>
</dbReference>
<evidence type="ECO:0000256" key="1">
    <source>
        <dbReference type="ARBA" id="ARBA00022448"/>
    </source>
</evidence>
<dbReference type="Gene3D" id="3.40.50.300">
    <property type="entry name" value="P-loop containing nucleotide triphosphate hydrolases"/>
    <property type="match status" value="1"/>
</dbReference>
<evidence type="ECO:0000259" key="4">
    <source>
        <dbReference type="PROSITE" id="PS50893"/>
    </source>
</evidence>
<protein>
    <submittedName>
        <fullName evidence="5">ABC transporter ATP-binding protein</fullName>
    </submittedName>
</protein>